<dbReference type="AlphaFoldDB" id="A0A239P5G7"/>
<evidence type="ECO:0000313" key="2">
    <source>
        <dbReference type="EMBL" id="SNT62361.1"/>
    </source>
</evidence>
<feature type="region of interest" description="Disordered" evidence="1">
    <location>
        <begin position="1"/>
        <end position="64"/>
    </location>
</feature>
<sequence length="459" mass="50163">MSQGTARAAQPGRSGDPATGRRGAARRSGGRRAPRPARRVTTARGLTATVTVEPAQQAPPPPPQGTRLCLDEALLPMFVWPNLPVLRAERKRLSIIERFVLEMAAELEDFTTEEFGMLVGLPSQALTAIARSLVAADALQPTATGYRATPLTERTLLQEEVVVHREGRQSFVFLPETSELTAPHEHAAGWIGRMAQARVRPVLNMPLPAAYDGKTRAEYIDERLAEDRTLPRDIVQVLRTEGQQVSIANVDPVTSAPVCPVYRAENVVVEGTGPAEVTFRLTGAKGADSIEGRLTGADELAEIWWDLAGVLAHPSVTPLVWGALRPSRRLEDPPAGLVLKETPGTRSAWLLRLPGPAARLLATGTKLLYQPRGLKLRGERGTVRIRLALEPADAEAEALFAIDHIAARQNTKSPPSLEDEVAAARSDQVTAEAVVRRMWRLHYYRAVYRLREDDDFGYG</sequence>
<gene>
    <name evidence="2" type="ORF">SAMN05443665_107112</name>
</gene>
<reference evidence="2 3" key="1">
    <citation type="submission" date="2017-06" db="EMBL/GenBank/DDBJ databases">
        <authorList>
            <person name="Kim H.J."/>
            <person name="Triplett B.A."/>
        </authorList>
    </citation>
    <scope>NUCLEOTIDE SEQUENCE [LARGE SCALE GENOMIC DNA]</scope>
    <source>
        <strain evidence="2 3">DSM 44715</strain>
    </source>
</reference>
<dbReference type="OrthoDB" id="582216at2"/>
<evidence type="ECO:0000256" key="1">
    <source>
        <dbReference type="SAM" id="MobiDB-lite"/>
    </source>
</evidence>
<name>A0A239P5G7_9ACTN</name>
<dbReference type="EMBL" id="FZOR01000071">
    <property type="protein sequence ID" value="SNT62361.1"/>
    <property type="molecule type" value="Genomic_DNA"/>
</dbReference>
<organism evidence="2 3">
    <name type="scientific">Actinomadura meyerae</name>
    <dbReference type="NCBI Taxonomy" id="240840"/>
    <lineage>
        <taxon>Bacteria</taxon>
        <taxon>Bacillati</taxon>
        <taxon>Actinomycetota</taxon>
        <taxon>Actinomycetes</taxon>
        <taxon>Streptosporangiales</taxon>
        <taxon>Thermomonosporaceae</taxon>
        <taxon>Actinomadura</taxon>
    </lineage>
</organism>
<protein>
    <submittedName>
        <fullName evidence="2">Uncharacterized protein</fullName>
    </submittedName>
</protein>
<accession>A0A239P5G7</accession>
<dbReference type="Proteomes" id="UP000198318">
    <property type="component" value="Unassembled WGS sequence"/>
</dbReference>
<evidence type="ECO:0000313" key="3">
    <source>
        <dbReference type="Proteomes" id="UP000198318"/>
    </source>
</evidence>
<feature type="compositionally biased region" description="Basic residues" evidence="1">
    <location>
        <begin position="23"/>
        <end position="38"/>
    </location>
</feature>
<proteinExistence type="predicted"/>
<keyword evidence="3" id="KW-1185">Reference proteome</keyword>
<dbReference type="RefSeq" id="WP_143228328.1">
    <property type="nucleotide sequence ID" value="NZ_FZOR01000071.1"/>
</dbReference>